<name>A0A2K8YUV3_9BACT</name>
<gene>
    <name evidence="2" type="ORF">CWM47_06060</name>
</gene>
<keyword evidence="3" id="KW-1185">Reference proteome</keyword>
<protein>
    <submittedName>
        <fullName evidence="2">Uncharacterized protein</fullName>
    </submittedName>
</protein>
<feature type="region of interest" description="Disordered" evidence="1">
    <location>
        <begin position="1"/>
        <end position="33"/>
    </location>
</feature>
<organism evidence="2 3">
    <name type="scientific">Spirosoma pollinicola</name>
    <dbReference type="NCBI Taxonomy" id="2057025"/>
    <lineage>
        <taxon>Bacteria</taxon>
        <taxon>Pseudomonadati</taxon>
        <taxon>Bacteroidota</taxon>
        <taxon>Cytophagia</taxon>
        <taxon>Cytophagales</taxon>
        <taxon>Cytophagaceae</taxon>
        <taxon>Spirosoma</taxon>
    </lineage>
</organism>
<dbReference type="KEGG" id="spir:CWM47_06060"/>
<sequence length="60" mass="6593">MAHVTKSNPVQTKETNSGKGAKKETTMPKSNMKAGFGIFKDKIISKPSAWSADLRRTVKK</sequence>
<evidence type="ECO:0000313" key="3">
    <source>
        <dbReference type="Proteomes" id="UP000232883"/>
    </source>
</evidence>
<dbReference type="AlphaFoldDB" id="A0A2K8YUV3"/>
<reference evidence="2 3" key="1">
    <citation type="submission" date="2017-11" db="EMBL/GenBank/DDBJ databases">
        <title>Taxonomic description and genome sequences of Spirosoma HA7 sp. nov., isolated from pollen microhabitat of Corylus avellana.</title>
        <authorList>
            <person name="Ambika Manirajan B."/>
            <person name="Suarez C."/>
            <person name="Ratering S."/>
            <person name="Geissler-Plaum R."/>
            <person name="Cardinale M."/>
            <person name="Sylvia S."/>
        </authorList>
    </citation>
    <scope>NUCLEOTIDE SEQUENCE [LARGE SCALE GENOMIC DNA]</scope>
    <source>
        <strain evidence="2 3">HA7</strain>
    </source>
</reference>
<evidence type="ECO:0000313" key="2">
    <source>
        <dbReference type="EMBL" id="AUD01410.1"/>
    </source>
</evidence>
<dbReference type="EMBL" id="CP025096">
    <property type="protein sequence ID" value="AUD01410.1"/>
    <property type="molecule type" value="Genomic_DNA"/>
</dbReference>
<accession>A0A2K8YUV3</accession>
<proteinExistence type="predicted"/>
<evidence type="ECO:0000256" key="1">
    <source>
        <dbReference type="SAM" id="MobiDB-lite"/>
    </source>
</evidence>
<feature type="compositionally biased region" description="Polar residues" evidence="1">
    <location>
        <begin position="1"/>
        <end position="18"/>
    </location>
</feature>
<dbReference type="Proteomes" id="UP000232883">
    <property type="component" value="Chromosome"/>
</dbReference>